<name>A0ABT5KD98_9BURK</name>
<comment type="caution">
    <text evidence="2">The sequence shown here is derived from an EMBL/GenBank/DDBJ whole genome shotgun (WGS) entry which is preliminary data.</text>
</comment>
<evidence type="ECO:0000313" key="3">
    <source>
        <dbReference type="Proteomes" id="UP001221189"/>
    </source>
</evidence>
<evidence type="ECO:0000256" key="1">
    <source>
        <dbReference type="SAM" id="SignalP"/>
    </source>
</evidence>
<dbReference type="Proteomes" id="UP001221189">
    <property type="component" value="Unassembled WGS sequence"/>
</dbReference>
<keyword evidence="1" id="KW-0732">Signal</keyword>
<accession>A0ABT5KD98</accession>
<dbReference type="RefSeq" id="WP_273600058.1">
    <property type="nucleotide sequence ID" value="NZ_JAQQXT010000004.1"/>
</dbReference>
<feature type="signal peptide" evidence="1">
    <location>
        <begin position="1"/>
        <end position="18"/>
    </location>
</feature>
<protein>
    <submittedName>
        <fullName evidence="2">Uncharacterized protein</fullName>
    </submittedName>
</protein>
<organism evidence="2 3">
    <name type="scientific">Roseateles albus</name>
    <dbReference type="NCBI Taxonomy" id="2987525"/>
    <lineage>
        <taxon>Bacteria</taxon>
        <taxon>Pseudomonadati</taxon>
        <taxon>Pseudomonadota</taxon>
        <taxon>Betaproteobacteria</taxon>
        <taxon>Burkholderiales</taxon>
        <taxon>Sphaerotilaceae</taxon>
        <taxon>Roseateles</taxon>
    </lineage>
</organism>
<gene>
    <name evidence="2" type="ORF">PRZ03_09365</name>
</gene>
<reference evidence="2 3" key="1">
    <citation type="submission" date="2022-10" db="EMBL/GenBank/DDBJ databases">
        <title>Paucibacter sp. hw1 Genome sequencing.</title>
        <authorList>
            <person name="Park S."/>
        </authorList>
    </citation>
    <scope>NUCLEOTIDE SEQUENCE [LARGE SCALE GENOMIC DNA]</scope>
    <source>
        <strain evidence="3">hw1</strain>
    </source>
</reference>
<sequence length="182" mass="18387">MKVALLFSLALFATTASAKQGSPVICTYAPSQSKTVAAISGVAGGSSATIGAVSAAAGLTVVTHSSGAAILTGSSGYIAGTIGAAGALPFIVGVGVIVGGAAVTIELVCVNENHPEQVEKIRDASAEFSRRFNEAMSDTKVATGEAVKVVVPATKNLAIEVKKKAKDTWAYAYKKGSAWHKF</sequence>
<keyword evidence="3" id="KW-1185">Reference proteome</keyword>
<feature type="chain" id="PRO_5045722133" evidence="1">
    <location>
        <begin position="19"/>
        <end position="182"/>
    </location>
</feature>
<proteinExistence type="predicted"/>
<evidence type="ECO:0000313" key="2">
    <source>
        <dbReference type="EMBL" id="MDC8771775.1"/>
    </source>
</evidence>
<dbReference type="EMBL" id="JAQQXT010000004">
    <property type="protein sequence ID" value="MDC8771775.1"/>
    <property type="molecule type" value="Genomic_DNA"/>
</dbReference>